<feature type="region of interest" description="Disordered" evidence="1">
    <location>
        <begin position="126"/>
        <end position="159"/>
    </location>
</feature>
<keyword evidence="5" id="KW-1185">Reference proteome</keyword>
<dbReference type="InterPro" id="IPR033468">
    <property type="entry name" value="Metaxin_GST"/>
</dbReference>
<accession>A0A7C8N024</accession>
<dbReference type="CDD" id="cd03193">
    <property type="entry name" value="GST_C_Metaxin"/>
    <property type="match status" value="1"/>
</dbReference>
<evidence type="ECO:0008006" key="6">
    <source>
        <dbReference type="Google" id="ProtNLM"/>
    </source>
</evidence>
<dbReference type="GO" id="GO:0007005">
    <property type="term" value="P:mitochondrion organization"/>
    <property type="evidence" value="ECO:0007669"/>
    <property type="project" value="TreeGrafter"/>
</dbReference>
<proteinExistence type="predicted"/>
<dbReference type="InParanoid" id="A0A7C8N024"/>
<dbReference type="Pfam" id="PF17171">
    <property type="entry name" value="GST_C_6"/>
    <property type="match status" value="1"/>
</dbReference>
<protein>
    <recommendedName>
        <fullName evidence="6">Metaxin glutathione S-transferase domain-containing protein</fullName>
    </recommendedName>
</protein>
<dbReference type="GO" id="GO:0001401">
    <property type="term" value="C:SAM complex"/>
    <property type="evidence" value="ECO:0007669"/>
    <property type="project" value="TreeGrafter"/>
</dbReference>
<reference evidence="4 5" key="1">
    <citation type="submission" date="2019-12" db="EMBL/GenBank/DDBJ databases">
        <title>Draft genome sequence of the ascomycete Xylaria multiplex DSM 110363.</title>
        <authorList>
            <person name="Buettner E."/>
            <person name="Kellner H."/>
        </authorList>
    </citation>
    <scope>NUCLEOTIDE SEQUENCE [LARGE SCALE GENOMIC DNA]</scope>
    <source>
        <strain evidence="4 5">DSM 110363</strain>
    </source>
</reference>
<dbReference type="InterPro" id="IPR036282">
    <property type="entry name" value="Glutathione-S-Trfase_C_sf"/>
</dbReference>
<organism evidence="4 5">
    <name type="scientific">Xylaria multiplex</name>
    <dbReference type="NCBI Taxonomy" id="323545"/>
    <lineage>
        <taxon>Eukaryota</taxon>
        <taxon>Fungi</taxon>
        <taxon>Dikarya</taxon>
        <taxon>Ascomycota</taxon>
        <taxon>Pezizomycotina</taxon>
        <taxon>Sordariomycetes</taxon>
        <taxon>Xylariomycetidae</taxon>
        <taxon>Xylariales</taxon>
        <taxon>Xylariaceae</taxon>
        <taxon>Xylaria</taxon>
    </lineage>
</organism>
<evidence type="ECO:0000256" key="1">
    <source>
        <dbReference type="SAM" id="MobiDB-lite"/>
    </source>
</evidence>
<dbReference type="PANTHER" id="PTHR12289">
    <property type="entry name" value="METAXIN RELATED"/>
    <property type="match status" value="1"/>
</dbReference>
<dbReference type="Proteomes" id="UP000481858">
    <property type="component" value="Unassembled WGS sequence"/>
</dbReference>
<evidence type="ECO:0000313" key="5">
    <source>
        <dbReference type="Proteomes" id="UP000481858"/>
    </source>
</evidence>
<name>A0A7C8N024_9PEZI</name>
<sequence length="323" mass="36181">MSSTADKSKARPQQPQESSGWFTIPAPLARLFKKFPLLTYPPNELPARSPDIRNVPTLYVFISDEDALKGLPSFNPSCLKWQVSTAYLETGRGLVHRTNPTSQTFLKLAGVDFCLRSSNNHASPTGALPFLLPPSTPSDPKSQRPIPSNKLEQYGLDNGKSKLPESLGARIEAYESLIDHRIRNAWLYTLYLSPTNTKLLSNLYIVPATSSRPVRATILYQLKHAAELEILKSTSRDAINPADLYKGAKDAFRALETVLGDGEWFFGSPLPGLFDATVFSYTHLILHDGLAWENRRLNDILEEFPRLVSHRNRIFQRCWGSGE</sequence>
<dbReference type="Pfam" id="PF17172">
    <property type="entry name" value="GST_N_4"/>
    <property type="match status" value="1"/>
</dbReference>
<dbReference type="InterPro" id="IPR012336">
    <property type="entry name" value="Thioredoxin-like_fold"/>
</dbReference>
<dbReference type="SUPFAM" id="SSF47616">
    <property type="entry name" value="GST C-terminal domain-like"/>
    <property type="match status" value="1"/>
</dbReference>
<evidence type="ECO:0000259" key="2">
    <source>
        <dbReference type="Pfam" id="PF17171"/>
    </source>
</evidence>
<evidence type="ECO:0000313" key="4">
    <source>
        <dbReference type="EMBL" id="KAF2972415.1"/>
    </source>
</evidence>
<dbReference type="OrthoDB" id="198787at2759"/>
<comment type="caution">
    <text evidence="4">The sequence shown here is derived from an EMBL/GenBank/DDBJ whole genome shotgun (WGS) entry which is preliminary data.</text>
</comment>
<gene>
    <name evidence="4" type="ORF">GQX73_g1050</name>
</gene>
<feature type="domain" description="Thioredoxin-like fold" evidence="3">
    <location>
        <begin position="103"/>
        <end position="196"/>
    </location>
</feature>
<dbReference type="EMBL" id="WUBL01000006">
    <property type="protein sequence ID" value="KAF2972415.1"/>
    <property type="molecule type" value="Genomic_DNA"/>
</dbReference>
<evidence type="ECO:0000259" key="3">
    <source>
        <dbReference type="Pfam" id="PF17172"/>
    </source>
</evidence>
<feature type="region of interest" description="Disordered" evidence="1">
    <location>
        <begin position="1"/>
        <end position="21"/>
    </location>
</feature>
<feature type="domain" description="Metaxin glutathione S-transferase" evidence="2">
    <location>
        <begin position="248"/>
        <end position="314"/>
    </location>
</feature>
<dbReference type="PANTHER" id="PTHR12289:SF44">
    <property type="entry name" value="OUTER MEMBRANE PROTEIN (SAM35), PUTATIVE (AFU_ORTHOLOGUE AFUA_1G13180)-RELATED"/>
    <property type="match status" value="1"/>
</dbReference>
<dbReference type="InterPro" id="IPR050931">
    <property type="entry name" value="Mito_Protein_Transport_Metaxin"/>
</dbReference>
<dbReference type="AlphaFoldDB" id="A0A7C8N024"/>